<sequence>VSRMFVVSKKLVCLRPLFLRSITNDVLRIGSVTRPVTPPTDSNQSLVPIFYYEKNLFPPPFVRHLEWLMKKDKLGQDALFVGPPGPIRRRLVLAYLELTGKPYQYLQLTRDTT</sequence>
<feature type="non-terminal residue" evidence="2">
    <location>
        <position position="1"/>
    </location>
</feature>
<evidence type="ECO:0000259" key="1">
    <source>
        <dbReference type="Pfam" id="PF07728"/>
    </source>
</evidence>
<evidence type="ECO:0000313" key="3">
    <source>
        <dbReference type="Proteomes" id="UP000676336"/>
    </source>
</evidence>
<reference evidence="2" key="1">
    <citation type="submission" date="2021-02" db="EMBL/GenBank/DDBJ databases">
        <authorList>
            <person name="Nowell W R."/>
        </authorList>
    </citation>
    <scope>NUCLEOTIDE SEQUENCE</scope>
</reference>
<dbReference type="PANTHER" id="PTHR21610:SF9">
    <property type="entry name" value="VON WILLEBRAND FACTOR A DOMAIN-CONTAINING PROTEIN 8"/>
    <property type="match status" value="1"/>
</dbReference>
<dbReference type="Pfam" id="PF07728">
    <property type="entry name" value="AAA_5"/>
    <property type="match status" value="1"/>
</dbReference>
<accession>A0A8S3IZ18</accession>
<dbReference type="EMBL" id="CAJOBI010337586">
    <property type="protein sequence ID" value="CAF5208089.1"/>
    <property type="molecule type" value="Genomic_DNA"/>
</dbReference>
<dbReference type="AlphaFoldDB" id="A0A8S3IZ18"/>
<name>A0A8S3IZ18_9BILA</name>
<dbReference type="GO" id="GO:0005737">
    <property type="term" value="C:cytoplasm"/>
    <property type="evidence" value="ECO:0007669"/>
    <property type="project" value="TreeGrafter"/>
</dbReference>
<dbReference type="GO" id="GO:0016887">
    <property type="term" value="F:ATP hydrolysis activity"/>
    <property type="evidence" value="ECO:0007669"/>
    <property type="project" value="InterPro"/>
</dbReference>
<dbReference type="Proteomes" id="UP000676336">
    <property type="component" value="Unassembled WGS sequence"/>
</dbReference>
<dbReference type="GO" id="GO:0005524">
    <property type="term" value="F:ATP binding"/>
    <property type="evidence" value="ECO:0007669"/>
    <property type="project" value="InterPro"/>
</dbReference>
<comment type="caution">
    <text evidence="2">The sequence shown here is derived from an EMBL/GenBank/DDBJ whole genome shotgun (WGS) entry which is preliminary data.</text>
</comment>
<dbReference type="InterPro" id="IPR011704">
    <property type="entry name" value="ATPase_dyneun-rel_AAA"/>
</dbReference>
<dbReference type="PANTHER" id="PTHR21610">
    <property type="entry name" value="VON WILLEBRAND FACTOR A DOMAIN-CONTAINING PROTEIN 8"/>
    <property type="match status" value="1"/>
</dbReference>
<gene>
    <name evidence="2" type="ORF">SMN809_LOCUS77533</name>
</gene>
<feature type="non-terminal residue" evidence="2">
    <location>
        <position position="113"/>
    </location>
</feature>
<dbReference type="InterPro" id="IPR039891">
    <property type="entry name" value="VWA8"/>
</dbReference>
<protein>
    <recommendedName>
        <fullName evidence="1">ATPase dynein-related AAA domain-containing protein</fullName>
    </recommendedName>
</protein>
<evidence type="ECO:0000313" key="2">
    <source>
        <dbReference type="EMBL" id="CAF5208089.1"/>
    </source>
</evidence>
<proteinExistence type="predicted"/>
<organism evidence="2 3">
    <name type="scientific">Rotaria magnacalcarata</name>
    <dbReference type="NCBI Taxonomy" id="392030"/>
    <lineage>
        <taxon>Eukaryota</taxon>
        <taxon>Metazoa</taxon>
        <taxon>Spiralia</taxon>
        <taxon>Gnathifera</taxon>
        <taxon>Rotifera</taxon>
        <taxon>Eurotatoria</taxon>
        <taxon>Bdelloidea</taxon>
        <taxon>Philodinida</taxon>
        <taxon>Philodinidae</taxon>
        <taxon>Rotaria</taxon>
    </lineage>
</organism>
<feature type="domain" description="ATPase dynein-related AAA" evidence="1">
    <location>
        <begin position="79"/>
        <end position="113"/>
    </location>
</feature>